<dbReference type="RefSeq" id="WP_055740893.1">
    <property type="nucleotide sequence ID" value="NZ_JAAIWL010000006.1"/>
</dbReference>
<reference evidence="1 2" key="1">
    <citation type="submission" date="2015-09" db="EMBL/GenBank/DDBJ databases">
        <title>Genome sequencing project for genomic taxonomy and phylogenomics of Bacillus-like bacteria.</title>
        <authorList>
            <person name="Liu B."/>
            <person name="Wang J."/>
            <person name="Zhu Y."/>
            <person name="Liu G."/>
            <person name="Chen Q."/>
            <person name="Chen Z."/>
            <person name="Lan J."/>
            <person name="Che J."/>
            <person name="Ge C."/>
            <person name="Shi H."/>
            <person name="Pan Z."/>
            <person name="Liu X."/>
        </authorList>
    </citation>
    <scope>NUCLEOTIDE SEQUENCE [LARGE SCALE GENOMIC DNA]</scope>
    <source>
        <strain evidence="1 2">LMG 18435</strain>
    </source>
</reference>
<dbReference type="EMBL" id="LJJC01000004">
    <property type="protein sequence ID" value="KQL55098.1"/>
    <property type="molecule type" value="Genomic_DNA"/>
</dbReference>
<dbReference type="STRING" id="157838.AN964_17345"/>
<dbReference type="Proteomes" id="UP000051888">
    <property type="component" value="Unassembled WGS sequence"/>
</dbReference>
<evidence type="ECO:0000313" key="1">
    <source>
        <dbReference type="EMBL" id="KQL55098.1"/>
    </source>
</evidence>
<keyword evidence="2" id="KW-1185">Reference proteome</keyword>
<sequence>MQWCELCNGVSELTIPCIQCGKEMEDQGRIYDYYENYSPYMEIDLIKLEDGDPTSSKRQECVHLFKCRECGFDFPKTIAYQPPK</sequence>
<comment type="caution">
    <text evidence="1">The sequence shown here is derived from an EMBL/GenBank/DDBJ whole genome shotgun (WGS) entry which is preliminary data.</text>
</comment>
<gene>
    <name evidence="1" type="ORF">AN964_17345</name>
</gene>
<proteinExistence type="predicted"/>
<organism evidence="1 2">
    <name type="scientific">Heyndrickxia shackletonii</name>
    <dbReference type="NCBI Taxonomy" id="157838"/>
    <lineage>
        <taxon>Bacteria</taxon>
        <taxon>Bacillati</taxon>
        <taxon>Bacillota</taxon>
        <taxon>Bacilli</taxon>
        <taxon>Bacillales</taxon>
        <taxon>Bacillaceae</taxon>
        <taxon>Heyndrickxia</taxon>
    </lineage>
</organism>
<dbReference type="OrthoDB" id="1683552at2"/>
<protein>
    <submittedName>
        <fullName evidence="1">Uncharacterized protein</fullName>
    </submittedName>
</protein>
<accession>A0A0Q3X016</accession>
<name>A0A0Q3X016_9BACI</name>
<dbReference type="PATRIC" id="fig|157838.3.peg.3839"/>
<dbReference type="AlphaFoldDB" id="A0A0Q3X016"/>
<evidence type="ECO:0000313" key="2">
    <source>
        <dbReference type="Proteomes" id="UP000051888"/>
    </source>
</evidence>